<dbReference type="EMBL" id="CAJVPY010007022">
    <property type="protein sequence ID" value="CAG8673891.1"/>
    <property type="molecule type" value="Genomic_DNA"/>
</dbReference>
<gene>
    <name evidence="1" type="ORF">DERYTH_LOCUS11403</name>
</gene>
<evidence type="ECO:0000313" key="2">
    <source>
        <dbReference type="Proteomes" id="UP000789405"/>
    </source>
</evidence>
<feature type="non-terminal residue" evidence="1">
    <location>
        <position position="1"/>
    </location>
</feature>
<proteinExistence type="predicted"/>
<sequence length="59" mass="7191">DLAKKYLDDYTKQEGFTIRKRRRTIDPKNNTIIRCRTYECSYADTYEPQKAILEEDKRE</sequence>
<dbReference type="Proteomes" id="UP000789405">
    <property type="component" value="Unassembled WGS sequence"/>
</dbReference>
<reference evidence="1" key="1">
    <citation type="submission" date="2021-06" db="EMBL/GenBank/DDBJ databases">
        <authorList>
            <person name="Kallberg Y."/>
            <person name="Tangrot J."/>
            <person name="Rosling A."/>
        </authorList>
    </citation>
    <scope>NUCLEOTIDE SEQUENCE</scope>
    <source>
        <strain evidence="1">MA453B</strain>
    </source>
</reference>
<dbReference type="OrthoDB" id="2426174at2759"/>
<protein>
    <submittedName>
        <fullName evidence="1">16752_t:CDS:1</fullName>
    </submittedName>
</protein>
<organism evidence="1 2">
    <name type="scientific">Dentiscutata erythropus</name>
    <dbReference type="NCBI Taxonomy" id="1348616"/>
    <lineage>
        <taxon>Eukaryota</taxon>
        <taxon>Fungi</taxon>
        <taxon>Fungi incertae sedis</taxon>
        <taxon>Mucoromycota</taxon>
        <taxon>Glomeromycotina</taxon>
        <taxon>Glomeromycetes</taxon>
        <taxon>Diversisporales</taxon>
        <taxon>Gigasporaceae</taxon>
        <taxon>Dentiscutata</taxon>
    </lineage>
</organism>
<accession>A0A9N9EEC1</accession>
<evidence type="ECO:0000313" key="1">
    <source>
        <dbReference type="EMBL" id="CAG8673891.1"/>
    </source>
</evidence>
<comment type="caution">
    <text evidence="1">The sequence shown here is derived from an EMBL/GenBank/DDBJ whole genome shotgun (WGS) entry which is preliminary data.</text>
</comment>
<keyword evidence="2" id="KW-1185">Reference proteome</keyword>
<name>A0A9N9EEC1_9GLOM</name>
<dbReference type="AlphaFoldDB" id="A0A9N9EEC1"/>